<dbReference type="InterPro" id="IPR042467">
    <property type="entry name" value="Peptidase_C65_otubain_sub2"/>
</dbReference>
<dbReference type="GO" id="GO:0005634">
    <property type="term" value="C:nucleus"/>
    <property type="evidence" value="ECO:0007669"/>
    <property type="project" value="TreeGrafter"/>
</dbReference>
<dbReference type="SUPFAM" id="SSF54001">
    <property type="entry name" value="Cysteine proteinases"/>
    <property type="match status" value="1"/>
</dbReference>
<evidence type="ECO:0000259" key="8">
    <source>
        <dbReference type="PROSITE" id="PS50802"/>
    </source>
</evidence>
<evidence type="ECO:0000256" key="6">
    <source>
        <dbReference type="ARBA" id="ARBA00022807"/>
    </source>
</evidence>
<proteinExistence type="predicted"/>
<dbReference type="InterPro" id="IPR038765">
    <property type="entry name" value="Papain-like_cys_pep_sf"/>
</dbReference>
<evidence type="ECO:0000256" key="5">
    <source>
        <dbReference type="ARBA" id="ARBA00022801"/>
    </source>
</evidence>
<feature type="domain" description="OTU" evidence="8">
    <location>
        <begin position="110"/>
        <end position="319"/>
    </location>
</feature>
<dbReference type="PROSITE" id="PS50802">
    <property type="entry name" value="OTU"/>
    <property type="match status" value="1"/>
</dbReference>
<evidence type="ECO:0000256" key="1">
    <source>
        <dbReference type="ARBA" id="ARBA00000707"/>
    </source>
</evidence>
<dbReference type="Pfam" id="PF10275">
    <property type="entry name" value="Peptidase_C65"/>
    <property type="match status" value="1"/>
</dbReference>
<dbReference type="InterPro" id="IPR019400">
    <property type="entry name" value="Peptidase_C65_otubain"/>
</dbReference>
<sequence length="322" mass="36091">MTDTPSTPSTPQNIRRPKELPLDSDVEDPLLTPLELPSARGGLLDFPSEEFADLTPAQLYEMNQQLLNDSVPTRPLIDSISPMAALRSEYENGSLSFVKQIDWLSDHGFDRVRRTKGDGDCFYRSLGFAYIESLITSSEREFSVASSLSILSGTRETLDSAGIEKLVYEDFYDDFTSLIESIIKPNSDGLTLDSDGLLKSFQTPEVSNSVVIYLRFLTSAQIRLNREDYEGFLVHPDTKDLMDVDSFCANVVQAMGKEADNVEIQALCRALQLNVDLAYLNGVREDGVDFIKFRYDSSQDAPPLVLLYRPGHYDILVKKTDQ</sequence>
<dbReference type="GO" id="GO:0006508">
    <property type="term" value="P:proteolysis"/>
    <property type="evidence" value="ECO:0007669"/>
    <property type="project" value="UniProtKB-KW"/>
</dbReference>
<evidence type="ECO:0000256" key="3">
    <source>
        <dbReference type="ARBA" id="ARBA00022670"/>
    </source>
</evidence>
<dbReference type="GO" id="GO:0043130">
    <property type="term" value="F:ubiquitin binding"/>
    <property type="evidence" value="ECO:0007669"/>
    <property type="project" value="TreeGrafter"/>
</dbReference>
<keyword evidence="5" id="KW-0378">Hydrolase</keyword>
<comment type="catalytic activity">
    <reaction evidence="1">
        <text>Thiol-dependent hydrolysis of ester, thioester, amide, peptide and isopeptide bonds formed by the C-terminal Gly of ubiquitin (a 76-residue protein attached to proteins as an intracellular targeting signal).</text>
        <dbReference type="EC" id="3.4.19.12"/>
    </reaction>
</comment>
<keyword evidence="6" id="KW-0788">Thiol protease</keyword>
<dbReference type="Gene3D" id="3.30.200.60">
    <property type="entry name" value="Peptidase C65 Otubain, subdomain 1"/>
    <property type="match status" value="1"/>
</dbReference>
<evidence type="ECO:0000313" key="9">
    <source>
        <dbReference type="EMBL" id="KAG5163418.1"/>
    </source>
</evidence>
<evidence type="ECO:0000256" key="2">
    <source>
        <dbReference type="ARBA" id="ARBA00012759"/>
    </source>
</evidence>
<dbReference type="Gene3D" id="1.20.1300.20">
    <property type="entry name" value="Peptidase C65 Otubain, subdomain 2"/>
    <property type="match status" value="1"/>
</dbReference>
<organism evidence="9">
    <name type="scientific">Psilocybe cubensis</name>
    <name type="common">Psychedelic mushroom</name>
    <name type="synonym">Stropharia cubensis</name>
    <dbReference type="NCBI Taxonomy" id="181762"/>
    <lineage>
        <taxon>Eukaryota</taxon>
        <taxon>Fungi</taxon>
        <taxon>Dikarya</taxon>
        <taxon>Basidiomycota</taxon>
        <taxon>Agaricomycotina</taxon>
        <taxon>Agaricomycetes</taxon>
        <taxon>Agaricomycetidae</taxon>
        <taxon>Agaricales</taxon>
        <taxon>Agaricineae</taxon>
        <taxon>Strophariaceae</taxon>
        <taxon>Psilocybe</taxon>
    </lineage>
</organism>
<evidence type="ECO:0000256" key="7">
    <source>
        <dbReference type="SAM" id="MobiDB-lite"/>
    </source>
</evidence>
<protein>
    <recommendedName>
        <fullName evidence="2">ubiquitinyl hydrolase 1</fullName>
        <ecNumber evidence="2">3.4.19.12</ecNumber>
    </recommendedName>
</protein>
<keyword evidence="4" id="KW-0833">Ubl conjugation pathway</keyword>
<evidence type="ECO:0000256" key="4">
    <source>
        <dbReference type="ARBA" id="ARBA00022786"/>
    </source>
</evidence>
<dbReference type="EMBL" id="JAFIQS010000015">
    <property type="protein sequence ID" value="KAG5163418.1"/>
    <property type="molecule type" value="Genomic_DNA"/>
</dbReference>
<dbReference type="PANTHER" id="PTHR12931">
    <property type="entry name" value="UBIQUITIN THIOLESTERASE PROTEIN OTUB"/>
    <property type="match status" value="1"/>
</dbReference>
<dbReference type="CDD" id="cd22749">
    <property type="entry name" value="Otubain_C65"/>
    <property type="match status" value="1"/>
</dbReference>
<keyword evidence="3" id="KW-0645">Protease</keyword>
<dbReference type="GO" id="GO:0071108">
    <property type="term" value="P:protein K48-linked deubiquitination"/>
    <property type="evidence" value="ECO:0007669"/>
    <property type="project" value="TreeGrafter"/>
</dbReference>
<comment type="caution">
    <text evidence="9">The sequence shown here is derived from an EMBL/GenBank/DDBJ whole genome shotgun (WGS) entry which is preliminary data.</text>
</comment>
<accession>A0A8H7XMM7</accession>
<dbReference type="InterPro" id="IPR042468">
    <property type="entry name" value="Peptidase_C65_otubain_sub1"/>
</dbReference>
<reference evidence="9" key="1">
    <citation type="submission" date="2021-02" db="EMBL/GenBank/DDBJ databases">
        <title>Psilocybe cubensis genome.</title>
        <authorList>
            <person name="Mckernan K.J."/>
            <person name="Crawford S."/>
            <person name="Trippe A."/>
            <person name="Kane L.T."/>
            <person name="Mclaughlin S."/>
        </authorList>
    </citation>
    <scope>NUCLEOTIDE SEQUENCE [LARGE SCALE GENOMIC DNA]</scope>
    <source>
        <strain evidence="9">MGC-MH-2018</strain>
    </source>
</reference>
<gene>
    <name evidence="9" type="ORF">JR316_011765</name>
</gene>
<dbReference type="InterPro" id="IPR003323">
    <property type="entry name" value="OTU_dom"/>
</dbReference>
<feature type="region of interest" description="Disordered" evidence="7">
    <location>
        <begin position="1"/>
        <end position="28"/>
    </location>
</feature>
<dbReference type="PANTHER" id="PTHR12931:SF15">
    <property type="entry name" value="UBIQUITIN THIOESTERASE OTUBAIN-LIKE"/>
    <property type="match status" value="1"/>
</dbReference>
<dbReference type="AlphaFoldDB" id="A0A8H7XMM7"/>
<name>A0A8H7XMM7_PSICU</name>
<feature type="compositionally biased region" description="Polar residues" evidence="7">
    <location>
        <begin position="1"/>
        <end position="13"/>
    </location>
</feature>
<dbReference type="EC" id="3.4.19.12" evidence="2"/>
<dbReference type="GO" id="GO:0004843">
    <property type="term" value="F:cysteine-type deubiquitinase activity"/>
    <property type="evidence" value="ECO:0007669"/>
    <property type="project" value="UniProtKB-EC"/>
</dbReference>